<dbReference type="GO" id="GO:0046872">
    <property type="term" value="F:metal ion binding"/>
    <property type="evidence" value="ECO:0007669"/>
    <property type="project" value="UniProtKB-KW"/>
</dbReference>
<dbReference type="EMBL" id="CP066775">
    <property type="protein sequence ID" value="QQL48820.1"/>
    <property type="molecule type" value="Genomic_DNA"/>
</dbReference>
<keyword evidence="12" id="KW-1185">Reference proteome</keyword>
<dbReference type="RefSeq" id="WP_157525522.1">
    <property type="nucleotide sequence ID" value="NZ_CP066775.1"/>
</dbReference>
<sequence length="100" mass="11103">MDAIVADNLEEIKLLMQKHGVVKASLFGSAAKDTMTAESDVDFLVNFDSGLSIAEYGDNYFELIYALENLLQREVEIIAEKTLSNPYLIESINNSKVSLL</sequence>
<dbReference type="GO" id="GO:0005524">
    <property type="term" value="F:ATP binding"/>
    <property type="evidence" value="ECO:0007669"/>
    <property type="project" value="UniProtKB-KW"/>
</dbReference>
<evidence type="ECO:0000259" key="10">
    <source>
        <dbReference type="Pfam" id="PF01909"/>
    </source>
</evidence>
<comment type="similarity">
    <text evidence="9">Belongs to the MntA antitoxin family.</text>
</comment>
<evidence type="ECO:0000256" key="9">
    <source>
        <dbReference type="ARBA" id="ARBA00038276"/>
    </source>
</evidence>
<protein>
    <submittedName>
        <fullName evidence="11">Nucleotidyltransferase domain-containing protein</fullName>
    </submittedName>
</protein>
<evidence type="ECO:0000256" key="7">
    <source>
        <dbReference type="ARBA" id="ARBA00022840"/>
    </source>
</evidence>
<keyword evidence="5" id="KW-0479">Metal-binding</keyword>
<evidence type="ECO:0000256" key="5">
    <source>
        <dbReference type="ARBA" id="ARBA00022723"/>
    </source>
</evidence>
<dbReference type="AlphaFoldDB" id="A0A6I4I125"/>
<name>A0A6I4I125_9SPHI</name>
<evidence type="ECO:0000256" key="2">
    <source>
        <dbReference type="ARBA" id="ARBA00022649"/>
    </source>
</evidence>
<evidence type="ECO:0000256" key="6">
    <source>
        <dbReference type="ARBA" id="ARBA00022741"/>
    </source>
</evidence>
<evidence type="ECO:0000313" key="11">
    <source>
        <dbReference type="EMBL" id="QQL48820.1"/>
    </source>
</evidence>
<accession>A0A6I4I125</accession>
<reference evidence="11 12" key="1">
    <citation type="submission" date="2020-12" db="EMBL/GenBank/DDBJ databases">
        <title>HMF7856_wgs.fasta genome submission.</title>
        <authorList>
            <person name="Kang H."/>
            <person name="Kim H."/>
            <person name="Joh K."/>
        </authorList>
    </citation>
    <scope>NUCLEOTIDE SEQUENCE [LARGE SCALE GENOMIC DNA]</scope>
    <source>
        <strain evidence="11 12">HMF7856</strain>
    </source>
</reference>
<dbReference type="Proteomes" id="UP000429232">
    <property type="component" value="Chromosome"/>
</dbReference>
<dbReference type="InterPro" id="IPR043519">
    <property type="entry name" value="NT_sf"/>
</dbReference>
<dbReference type="InterPro" id="IPR002934">
    <property type="entry name" value="Polymerase_NTP_transf_dom"/>
</dbReference>
<comment type="cofactor">
    <cofactor evidence="1">
        <name>Mg(2+)</name>
        <dbReference type="ChEBI" id="CHEBI:18420"/>
    </cofactor>
</comment>
<evidence type="ECO:0000256" key="4">
    <source>
        <dbReference type="ARBA" id="ARBA00022695"/>
    </source>
</evidence>
<keyword evidence="4" id="KW-0548">Nucleotidyltransferase</keyword>
<keyword evidence="7" id="KW-0067">ATP-binding</keyword>
<keyword evidence="2" id="KW-1277">Toxin-antitoxin system</keyword>
<evidence type="ECO:0000256" key="8">
    <source>
        <dbReference type="ARBA" id="ARBA00022842"/>
    </source>
</evidence>
<keyword evidence="3 11" id="KW-0808">Transferase</keyword>
<dbReference type="Gene3D" id="3.30.460.10">
    <property type="entry name" value="Beta Polymerase, domain 2"/>
    <property type="match status" value="1"/>
</dbReference>
<organism evidence="11 12">
    <name type="scientific">Mucilaginibacter ginkgonis</name>
    <dbReference type="NCBI Taxonomy" id="2682091"/>
    <lineage>
        <taxon>Bacteria</taxon>
        <taxon>Pseudomonadati</taxon>
        <taxon>Bacteroidota</taxon>
        <taxon>Sphingobacteriia</taxon>
        <taxon>Sphingobacteriales</taxon>
        <taxon>Sphingobacteriaceae</taxon>
        <taxon>Mucilaginibacter</taxon>
    </lineage>
</organism>
<dbReference type="GO" id="GO:0016779">
    <property type="term" value="F:nucleotidyltransferase activity"/>
    <property type="evidence" value="ECO:0007669"/>
    <property type="project" value="UniProtKB-KW"/>
</dbReference>
<keyword evidence="6" id="KW-0547">Nucleotide-binding</keyword>
<dbReference type="Pfam" id="PF01909">
    <property type="entry name" value="NTP_transf_2"/>
    <property type="match status" value="1"/>
</dbReference>
<dbReference type="InterPro" id="IPR052038">
    <property type="entry name" value="Type-VII_TA_antitoxin"/>
</dbReference>
<proteinExistence type="inferred from homology"/>
<gene>
    <name evidence="11" type="ORF">GO620_011590</name>
</gene>
<dbReference type="KEGG" id="mgik:GO620_011590"/>
<dbReference type="PANTHER" id="PTHR33571:SF12">
    <property type="entry name" value="BSL3053 PROTEIN"/>
    <property type="match status" value="1"/>
</dbReference>
<feature type="domain" description="Polymerase nucleotidyl transferase" evidence="10">
    <location>
        <begin position="15"/>
        <end position="97"/>
    </location>
</feature>
<dbReference type="PANTHER" id="PTHR33571">
    <property type="entry name" value="SSL8005 PROTEIN"/>
    <property type="match status" value="1"/>
</dbReference>
<dbReference type="SUPFAM" id="SSF81301">
    <property type="entry name" value="Nucleotidyltransferase"/>
    <property type="match status" value="1"/>
</dbReference>
<keyword evidence="8" id="KW-0460">Magnesium</keyword>
<evidence type="ECO:0000256" key="1">
    <source>
        <dbReference type="ARBA" id="ARBA00001946"/>
    </source>
</evidence>
<dbReference type="CDD" id="cd05403">
    <property type="entry name" value="NT_KNTase_like"/>
    <property type="match status" value="1"/>
</dbReference>
<evidence type="ECO:0000256" key="3">
    <source>
        <dbReference type="ARBA" id="ARBA00022679"/>
    </source>
</evidence>
<evidence type="ECO:0000313" key="12">
    <source>
        <dbReference type="Proteomes" id="UP000429232"/>
    </source>
</evidence>